<proteinExistence type="predicted"/>
<accession>A0ABQ7XX99</accession>
<comment type="caution">
    <text evidence="2">The sequence shown here is derived from an EMBL/GenBank/DDBJ whole genome shotgun (WGS) entry which is preliminary data.</text>
</comment>
<feature type="compositionally biased region" description="Low complexity" evidence="1">
    <location>
        <begin position="18"/>
        <end position="54"/>
    </location>
</feature>
<organism evidence="2 3">
    <name type="scientific">Brassica napus</name>
    <name type="common">Rape</name>
    <dbReference type="NCBI Taxonomy" id="3708"/>
    <lineage>
        <taxon>Eukaryota</taxon>
        <taxon>Viridiplantae</taxon>
        <taxon>Streptophyta</taxon>
        <taxon>Embryophyta</taxon>
        <taxon>Tracheophyta</taxon>
        <taxon>Spermatophyta</taxon>
        <taxon>Magnoliopsida</taxon>
        <taxon>eudicotyledons</taxon>
        <taxon>Gunneridae</taxon>
        <taxon>Pentapetalae</taxon>
        <taxon>rosids</taxon>
        <taxon>malvids</taxon>
        <taxon>Brassicales</taxon>
        <taxon>Brassicaceae</taxon>
        <taxon>Brassiceae</taxon>
        <taxon>Brassica</taxon>
    </lineage>
</organism>
<keyword evidence="3" id="KW-1185">Reference proteome</keyword>
<dbReference type="Proteomes" id="UP000824890">
    <property type="component" value="Unassembled WGS sequence"/>
</dbReference>
<evidence type="ECO:0000256" key="1">
    <source>
        <dbReference type="SAM" id="MobiDB-lite"/>
    </source>
</evidence>
<evidence type="ECO:0000313" key="2">
    <source>
        <dbReference type="EMBL" id="KAH0860542.1"/>
    </source>
</evidence>
<sequence length="546" mass="61207">IDSDDHRPLKKRFVVGHQQAPQQAPQAPQQAPRQQALQQAPRQQARQQAPAQEEPPQEDPPQEVMLDEMIPILIFSACFGVCNSLTRISRWTLKREQRLIIREEDANTAEPPPPLPCRYRSLRSLFKTCPLLGCFLKVEQNRSHCCYGHFQLAREFAQRAVAFHYFDGFLDGEHRKRVCILALLNSVRGLQTGVPNLDHVAGLFTTLPWQLKIIPENAGNWLFFKTPPLRYTSMSYTSTNCGTKPPAIWWKKNPFLSIGFEGFDHPPVKYTLFLMDGGDDHHRQLAKDWRLHLFQCQELSLYCLSTGGSLIFAQPEPKLVKKQNPGDGDTSPTDRDPNPVSKIASSKRHRNLPSTSNSSSVPQVPVGNPQGRGRNSMLSFLAVTEGVACRDGETVELQQIKAKKKIGPSFALKNPVSKIASPKHYRDLPSTSKSSSVPQVPVGKCNQSKLLLLVLSFSMNPILDSMLSVLAVTEGVACRDGETVELQQIKAKKKIGPSFALKNLAKTLFKVCELHPQDVVFKDQKDAQKMYRFNDLSLAGKETMDQ</sequence>
<evidence type="ECO:0000313" key="3">
    <source>
        <dbReference type="Proteomes" id="UP000824890"/>
    </source>
</evidence>
<feature type="compositionally biased region" description="Polar residues" evidence="1">
    <location>
        <begin position="352"/>
        <end position="362"/>
    </location>
</feature>
<protein>
    <submittedName>
        <fullName evidence="2">Uncharacterized protein</fullName>
    </submittedName>
</protein>
<feature type="non-terminal residue" evidence="2">
    <location>
        <position position="1"/>
    </location>
</feature>
<gene>
    <name evidence="2" type="ORF">HID58_088803</name>
</gene>
<name>A0ABQ7XX99_BRANA</name>
<dbReference type="EMBL" id="JAGKQM010000019">
    <property type="protein sequence ID" value="KAH0860542.1"/>
    <property type="molecule type" value="Genomic_DNA"/>
</dbReference>
<feature type="region of interest" description="Disordered" evidence="1">
    <location>
        <begin position="1"/>
        <end position="62"/>
    </location>
</feature>
<reference evidence="2 3" key="1">
    <citation type="submission" date="2021-05" db="EMBL/GenBank/DDBJ databases">
        <title>Genome Assembly of Synthetic Allotetraploid Brassica napus Reveals Homoeologous Exchanges between Subgenomes.</title>
        <authorList>
            <person name="Davis J.T."/>
        </authorList>
    </citation>
    <scope>NUCLEOTIDE SEQUENCE [LARGE SCALE GENOMIC DNA]</scope>
    <source>
        <strain evidence="3">cv. Da-Ae</strain>
        <tissue evidence="2">Seedling</tissue>
    </source>
</reference>
<feature type="region of interest" description="Disordered" evidence="1">
    <location>
        <begin position="316"/>
        <end position="373"/>
    </location>
</feature>